<evidence type="ECO:0000256" key="1">
    <source>
        <dbReference type="ARBA" id="ARBA00004651"/>
    </source>
</evidence>
<dbReference type="Pfam" id="PF00528">
    <property type="entry name" value="BPD_transp_1"/>
    <property type="match status" value="1"/>
</dbReference>
<feature type="domain" description="ABC transmembrane type-1" evidence="8">
    <location>
        <begin position="169"/>
        <end position="380"/>
    </location>
</feature>
<evidence type="ECO:0000259" key="8">
    <source>
        <dbReference type="PROSITE" id="PS50928"/>
    </source>
</evidence>
<dbReference type="PANTHER" id="PTHR30193:SF37">
    <property type="entry name" value="INNER MEMBRANE ABC TRANSPORTER PERMEASE PROTEIN YCJO"/>
    <property type="match status" value="1"/>
</dbReference>
<comment type="similarity">
    <text evidence="7">Belongs to the binding-protein-dependent transport system permease family.</text>
</comment>
<evidence type="ECO:0000256" key="4">
    <source>
        <dbReference type="ARBA" id="ARBA00022692"/>
    </source>
</evidence>
<comment type="subcellular location">
    <subcellularLocation>
        <location evidence="1 7">Cell membrane</location>
        <topology evidence="1 7">Multi-pass membrane protein</topology>
    </subcellularLocation>
</comment>
<keyword evidence="6 7" id="KW-0472">Membrane</keyword>
<dbReference type="InterPro" id="IPR000515">
    <property type="entry name" value="MetI-like"/>
</dbReference>
<protein>
    <submittedName>
        <fullName evidence="9">Transporter</fullName>
    </submittedName>
</protein>
<name>B9KXR2_THERP</name>
<keyword evidence="2 7" id="KW-0813">Transport</keyword>
<organism evidence="9 10">
    <name type="scientific">Thermomicrobium roseum (strain ATCC 27502 / DSM 5159 / P-2)</name>
    <dbReference type="NCBI Taxonomy" id="309801"/>
    <lineage>
        <taxon>Bacteria</taxon>
        <taxon>Pseudomonadati</taxon>
        <taxon>Thermomicrobiota</taxon>
        <taxon>Thermomicrobia</taxon>
        <taxon>Thermomicrobiales</taxon>
        <taxon>Thermomicrobiaceae</taxon>
        <taxon>Thermomicrobium</taxon>
    </lineage>
</organism>
<evidence type="ECO:0000313" key="10">
    <source>
        <dbReference type="Proteomes" id="UP000000447"/>
    </source>
</evidence>
<dbReference type="PANTHER" id="PTHR30193">
    <property type="entry name" value="ABC TRANSPORTER PERMEASE PROTEIN"/>
    <property type="match status" value="1"/>
</dbReference>
<dbReference type="PROSITE" id="PS50928">
    <property type="entry name" value="ABC_TM1"/>
    <property type="match status" value="1"/>
</dbReference>
<evidence type="ECO:0000256" key="3">
    <source>
        <dbReference type="ARBA" id="ARBA00022475"/>
    </source>
</evidence>
<keyword evidence="4 7" id="KW-0812">Transmembrane</keyword>
<gene>
    <name evidence="9" type="ordered locus">trd_0250</name>
</gene>
<dbReference type="EMBL" id="CP001275">
    <property type="protein sequence ID" value="ACM05711.1"/>
    <property type="molecule type" value="Genomic_DNA"/>
</dbReference>
<sequence length="392" mass="43037">MRQTRPSVLPPRTGDAVAAPTRRIPLSRERVVSWADQQAGAVLVLPAVLVILVLSIFPLLFSLYLSLSRFQPVSGGFEIHFRGLANYRKLFVGSEQQHFLGQLARLDTAGWLFFLATGALTVFLLGRALRSGPLTFPRLLGHGTVALGLLLALWLISRTVVSGGRPGTLVVTWVYVFGGVALQFLVGLLLAALCAQQLPGRRFFRVVFLLPMMITPVGVAYTFRMLTDTGKGPFAPIANWLGYANVSWVNDPWGARIAVMIGDLWQWTPFMFIVLLAALESQSPEPIEAAIVDGANRWQIFWHITLPQIAPVASTVILIRLIEAFKIFDMPNVLTGGGPGTATESLTLHAYVLWRSLDYGTSAAVAYTLLFVVTFVGIAYVRLLHRRVSEAL</sequence>
<dbReference type="RefSeq" id="WP_012641662.1">
    <property type="nucleotide sequence ID" value="NC_011959.1"/>
</dbReference>
<dbReference type="Proteomes" id="UP000000447">
    <property type="component" value="Chromosome"/>
</dbReference>
<dbReference type="GO" id="GO:0055085">
    <property type="term" value="P:transmembrane transport"/>
    <property type="evidence" value="ECO:0007669"/>
    <property type="project" value="InterPro"/>
</dbReference>
<dbReference type="InterPro" id="IPR051393">
    <property type="entry name" value="ABC_transporter_permease"/>
</dbReference>
<evidence type="ECO:0000256" key="2">
    <source>
        <dbReference type="ARBA" id="ARBA00022448"/>
    </source>
</evidence>
<dbReference type="eggNOG" id="COG1175">
    <property type="taxonomic scope" value="Bacteria"/>
</dbReference>
<evidence type="ECO:0000313" key="9">
    <source>
        <dbReference type="EMBL" id="ACM05711.1"/>
    </source>
</evidence>
<proteinExistence type="inferred from homology"/>
<evidence type="ECO:0000256" key="7">
    <source>
        <dbReference type="RuleBase" id="RU363032"/>
    </source>
</evidence>
<feature type="transmembrane region" description="Helical" evidence="7">
    <location>
        <begin position="300"/>
        <end position="322"/>
    </location>
</feature>
<keyword evidence="3" id="KW-1003">Cell membrane</keyword>
<feature type="transmembrane region" description="Helical" evidence="7">
    <location>
        <begin position="203"/>
        <end position="223"/>
    </location>
</feature>
<dbReference type="Gene3D" id="1.10.3720.10">
    <property type="entry name" value="MetI-like"/>
    <property type="match status" value="1"/>
</dbReference>
<dbReference type="STRING" id="309801.trd_0250"/>
<keyword evidence="10" id="KW-1185">Reference proteome</keyword>
<evidence type="ECO:0000256" key="6">
    <source>
        <dbReference type="ARBA" id="ARBA00023136"/>
    </source>
</evidence>
<dbReference type="SUPFAM" id="SSF161098">
    <property type="entry name" value="MetI-like"/>
    <property type="match status" value="1"/>
</dbReference>
<dbReference type="InterPro" id="IPR035906">
    <property type="entry name" value="MetI-like_sf"/>
</dbReference>
<feature type="transmembrane region" description="Helical" evidence="7">
    <location>
        <begin position="109"/>
        <end position="127"/>
    </location>
</feature>
<feature type="transmembrane region" description="Helical" evidence="7">
    <location>
        <begin position="169"/>
        <end position="191"/>
    </location>
</feature>
<feature type="transmembrane region" description="Helical" evidence="7">
    <location>
        <begin position="257"/>
        <end position="279"/>
    </location>
</feature>
<keyword evidence="5 7" id="KW-1133">Transmembrane helix</keyword>
<reference evidence="9 10" key="1">
    <citation type="journal article" date="2009" name="PLoS ONE">
        <title>Complete genome sequence of the aerobic CO-oxidizing thermophile Thermomicrobium roseum.</title>
        <authorList>
            <person name="Wu D."/>
            <person name="Raymond J."/>
            <person name="Wu M."/>
            <person name="Chatterji S."/>
            <person name="Ren Q."/>
            <person name="Graham J.E."/>
            <person name="Bryant D.A."/>
            <person name="Robb F."/>
            <person name="Colman A."/>
            <person name="Tallon L.J."/>
            <person name="Badger J.H."/>
            <person name="Madupu R."/>
            <person name="Ward N.L."/>
            <person name="Eisen J.A."/>
        </authorList>
    </citation>
    <scope>NUCLEOTIDE SEQUENCE [LARGE SCALE GENOMIC DNA]</scope>
    <source>
        <strain evidence="10">ATCC 27502 / DSM 5159 / P-2</strain>
    </source>
</reference>
<dbReference type="AlphaFoldDB" id="B9KXR2"/>
<feature type="transmembrane region" description="Helical" evidence="7">
    <location>
        <begin position="139"/>
        <end position="157"/>
    </location>
</feature>
<feature type="transmembrane region" description="Helical" evidence="7">
    <location>
        <begin position="40"/>
        <end position="65"/>
    </location>
</feature>
<dbReference type="GO" id="GO:0005886">
    <property type="term" value="C:plasma membrane"/>
    <property type="evidence" value="ECO:0007669"/>
    <property type="project" value="UniProtKB-SubCell"/>
</dbReference>
<dbReference type="KEGG" id="tro:trd_0250"/>
<dbReference type="HOGENOM" id="CLU_016047_0_3_0"/>
<accession>B9KXR2</accession>
<evidence type="ECO:0000256" key="5">
    <source>
        <dbReference type="ARBA" id="ARBA00022989"/>
    </source>
</evidence>
<dbReference type="CDD" id="cd06261">
    <property type="entry name" value="TM_PBP2"/>
    <property type="match status" value="1"/>
</dbReference>
<feature type="transmembrane region" description="Helical" evidence="7">
    <location>
        <begin position="364"/>
        <end position="384"/>
    </location>
</feature>